<sequence length="51" mass="5593">MCTIATDVPNPNPTRRSGKEAENDGGQNFNAAIRGYFEISLQLVPSQNITR</sequence>
<accession>A0AAV9X755</accession>
<feature type="region of interest" description="Disordered" evidence="1">
    <location>
        <begin position="1"/>
        <end position="27"/>
    </location>
</feature>
<gene>
    <name evidence="2" type="ORF">TWF694_011680</name>
</gene>
<proteinExistence type="predicted"/>
<keyword evidence="3" id="KW-1185">Reference proteome</keyword>
<comment type="caution">
    <text evidence="2">The sequence shown here is derived from an EMBL/GenBank/DDBJ whole genome shotgun (WGS) entry which is preliminary data.</text>
</comment>
<protein>
    <submittedName>
        <fullName evidence="2">Uncharacterized protein</fullName>
    </submittedName>
</protein>
<evidence type="ECO:0000313" key="2">
    <source>
        <dbReference type="EMBL" id="KAK6537495.1"/>
    </source>
</evidence>
<reference evidence="2 3" key="1">
    <citation type="submission" date="2019-10" db="EMBL/GenBank/DDBJ databases">
        <authorList>
            <person name="Palmer J.M."/>
        </authorList>
    </citation>
    <scope>NUCLEOTIDE SEQUENCE [LARGE SCALE GENOMIC DNA]</scope>
    <source>
        <strain evidence="2 3">TWF694</strain>
    </source>
</reference>
<dbReference type="Proteomes" id="UP001365542">
    <property type="component" value="Unassembled WGS sequence"/>
</dbReference>
<dbReference type="AlphaFoldDB" id="A0AAV9X755"/>
<evidence type="ECO:0000313" key="3">
    <source>
        <dbReference type="Proteomes" id="UP001365542"/>
    </source>
</evidence>
<evidence type="ECO:0000256" key="1">
    <source>
        <dbReference type="SAM" id="MobiDB-lite"/>
    </source>
</evidence>
<organism evidence="2 3">
    <name type="scientific">Orbilia ellipsospora</name>
    <dbReference type="NCBI Taxonomy" id="2528407"/>
    <lineage>
        <taxon>Eukaryota</taxon>
        <taxon>Fungi</taxon>
        <taxon>Dikarya</taxon>
        <taxon>Ascomycota</taxon>
        <taxon>Pezizomycotina</taxon>
        <taxon>Orbiliomycetes</taxon>
        <taxon>Orbiliales</taxon>
        <taxon>Orbiliaceae</taxon>
        <taxon>Orbilia</taxon>
    </lineage>
</organism>
<name>A0AAV9X755_9PEZI</name>
<dbReference type="EMBL" id="JAVHJO010000009">
    <property type="protein sequence ID" value="KAK6537495.1"/>
    <property type="molecule type" value="Genomic_DNA"/>
</dbReference>